<dbReference type="GO" id="GO:0046872">
    <property type="term" value="F:metal ion binding"/>
    <property type="evidence" value="ECO:0007669"/>
    <property type="project" value="UniProtKB-KW"/>
</dbReference>
<dbReference type="PANTHER" id="PTHR22642:SF2">
    <property type="entry name" value="PROTEIN LONG AFTER FAR-RED 3"/>
    <property type="match status" value="1"/>
</dbReference>
<dbReference type="Gene3D" id="3.10.310.70">
    <property type="match status" value="1"/>
</dbReference>
<accession>X1TNR2</accession>
<evidence type="ECO:0000256" key="3">
    <source>
        <dbReference type="ARBA" id="ARBA00022833"/>
    </source>
</evidence>
<dbReference type="InterPro" id="IPR013108">
    <property type="entry name" value="Amidohydro_3"/>
</dbReference>
<dbReference type="PANTHER" id="PTHR22642">
    <property type="entry name" value="IMIDAZOLONEPROPIONASE"/>
    <property type="match status" value="1"/>
</dbReference>
<dbReference type="InterPro" id="IPR011059">
    <property type="entry name" value="Metal-dep_hydrolase_composite"/>
</dbReference>
<evidence type="ECO:0000256" key="1">
    <source>
        <dbReference type="ARBA" id="ARBA00022723"/>
    </source>
</evidence>
<dbReference type="Gene3D" id="3.20.20.140">
    <property type="entry name" value="Metal-dependent hydrolases"/>
    <property type="match status" value="1"/>
</dbReference>
<dbReference type="Gene3D" id="2.30.40.10">
    <property type="entry name" value="Urease, subunit C, domain 1"/>
    <property type="match status" value="1"/>
</dbReference>
<organism evidence="6">
    <name type="scientific">marine sediment metagenome</name>
    <dbReference type="NCBI Taxonomy" id="412755"/>
    <lineage>
        <taxon>unclassified sequences</taxon>
        <taxon>metagenomes</taxon>
        <taxon>ecological metagenomes</taxon>
    </lineage>
</organism>
<evidence type="ECO:0000259" key="4">
    <source>
        <dbReference type="Pfam" id="PF07969"/>
    </source>
</evidence>
<keyword evidence="2" id="KW-0378">Hydrolase</keyword>
<evidence type="ECO:0000259" key="5">
    <source>
        <dbReference type="Pfam" id="PF22039"/>
    </source>
</evidence>
<gene>
    <name evidence="6" type="ORF">S12H4_41483</name>
</gene>
<keyword evidence="1" id="KW-0479">Metal-binding</keyword>
<keyword evidence="3" id="KW-0862">Zinc</keyword>
<name>X1TNR2_9ZZZZ</name>
<dbReference type="Pfam" id="PF07969">
    <property type="entry name" value="Amidohydro_3"/>
    <property type="match status" value="1"/>
</dbReference>
<feature type="domain" description="Amidohydrolase 3" evidence="4">
    <location>
        <begin position="54"/>
        <end position="101"/>
    </location>
</feature>
<sequence length="104" mass="11196">MGATRMIDLALINGKVITVNAKNELAEAVAVRDGKIIAVGKTDEVREMTGSDTEVIDLQGKTVTPGFIESHCHPSMAGPALVFEVDVRTAGTIDDIINMLRQRF</sequence>
<evidence type="ECO:0000256" key="2">
    <source>
        <dbReference type="ARBA" id="ARBA00022801"/>
    </source>
</evidence>
<dbReference type="EMBL" id="BARW01025282">
    <property type="protein sequence ID" value="GAJ06904.1"/>
    <property type="molecule type" value="Genomic_DNA"/>
</dbReference>
<reference evidence="6" key="1">
    <citation type="journal article" date="2014" name="Front. Microbiol.">
        <title>High frequency of phylogenetically diverse reductive dehalogenase-homologous genes in deep subseafloor sedimentary metagenomes.</title>
        <authorList>
            <person name="Kawai M."/>
            <person name="Futagami T."/>
            <person name="Toyoda A."/>
            <person name="Takaki Y."/>
            <person name="Nishi S."/>
            <person name="Hori S."/>
            <person name="Arai W."/>
            <person name="Tsubouchi T."/>
            <person name="Morono Y."/>
            <person name="Uchiyama I."/>
            <person name="Ito T."/>
            <person name="Fujiyama A."/>
            <person name="Inagaki F."/>
            <person name="Takami H."/>
        </authorList>
    </citation>
    <scope>NUCLEOTIDE SEQUENCE</scope>
    <source>
        <strain evidence="6">Expedition CK06-06</strain>
    </source>
</reference>
<dbReference type="Pfam" id="PF22039">
    <property type="entry name" value="HUTI_composite_bact"/>
    <property type="match status" value="1"/>
</dbReference>
<dbReference type="GO" id="GO:0016810">
    <property type="term" value="F:hydrolase activity, acting on carbon-nitrogen (but not peptide) bonds"/>
    <property type="evidence" value="ECO:0007669"/>
    <property type="project" value="InterPro"/>
</dbReference>
<dbReference type="AlphaFoldDB" id="X1TNR2"/>
<feature type="domain" description="Aminodeoxyfutalosine deaminase/Imidazolonepropionase-like composite" evidence="5">
    <location>
        <begin position="28"/>
        <end position="47"/>
    </location>
</feature>
<dbReference type="InterPro" id="IPR054418">
    <property type="entry name" value="MQNX/HUTI_composite_N"/>
</dbReference>
<protein>
    <submittedName>
        <fullName evidence="6">Uncharacterized protein</fullName>
    </submittedName>
</protein>
<evidence type="ECO:0000313" key="6">
    <source>
        <dbReference type="EMBL" id="GAJ06904.1"/>
    </source>
</evidence>
<dbReference type="SUPFAM" id="SSF51338">
    <property type="entry name" value="Composite domain of metallo-dependent hydrolases"/>
    <property type="match status" value="1"/>
</dbReference>
<proteinExistence type="predicted"/>
<comment type="caution">
    <text evidence="6">The sequence shown here is derived from an EMBL/GenBank/DDBJ whole genome shotgun (WGS) entry which is preliminary data.</text>
</comment>